<dbReference type="STRING" id="450851.PHZ_c2994"/>
<dbReference type="HOGENOM" id="CLU_046706_1_0_5"/>
<feature type="transmembrane region" description="Helical" evidence="1">
    <location>
        <begin position="20"/>
        <end position="45"/>
    </location>
</feature>
<accession>B4R9E3</accession>
<dbReference type="Proteomes" id="UP000001868">
    <property type="component" value="Chromosome"/>
</dbReference>
<reference evidence="3 4" key="1">
    <citation type="journal article" date="2008" name="BMC Genomics">
        <title>Complete genome of Phenylobacterium zucineum - a novel facultative intracellular bacterium isolated from human erythroleukemia cell line K562.</title>
        <authorList>
            <person name="Luo Y."/>
            <person name="Xu X."/>
            <person name="Ding Z."/>
            <person name="Liu Z."/>
            <person name="Zhang B."/>
            <person name="Yan Z."/>
            <person name="Sun J."/>
            <person name="Hu S."/>
            <person name="Hu X."/>
        </authorList>
    </citation>
    <scope>NUCLEOTIDE SEQUENCE [LARGE SCALE GENOMIC DNA]</scope>
    <source>
        <strain evidence="3 4">HLK1</strain>
    </source>
</reference>
<evidence type="ECO:0000256" key="1">
    <source>
        <dbReference type="SAM" id="Phobius"/>
    </source>
</evidence>
<dbReference type="AlphaFoldDB" id="B4R9E3"/>
<keyword evidence="1" id="KW-0472">Membrane</keyword>
<name>B4R9E3_PHEZH</name>
<evidence type="ECO:0000259" key="2">
    <source>
        <dbReference type="Pfam" id="PF13400"/>
    </source>
</evidence>
<dbReference type="OrthoDB" id="7210116at2"/>
<proteinExistence type="predicted"/>
<evidence type="ECO:0000313" key="3">
    <source>
        <dbReference type="EMBL" id="ACG79403.1"/>
    </source>
</evidence>
<feature type="domain" description="Putative Flp pilus-assembly TadG-like N-terminal" evidence="2">
    <location>
        <begin position="18"/>
        <end position="62"/>
    </location>
</feature>
<dbReference type="Pfam" id="PF13400">
    <property type="entry name" value="Tad"/>
    <property type="match status" value="1"/>
</dbReference>
<dbReference type="KEGG" id="pzu:PHZ_c2994"/>
<dbReference type="EMBL" id="CP000747">
    <property type="protein sequence ID" value="ACG79403.1"/>
    <property type="molecule type" value="Genomic_DNA"/>
</dbReference>
<keyword evidence="1" id="KW-0812">Transmembrane</keyword>
<organism evidence="3 4">
    <name type="scientific">Phenylobacterium zucineum (strain HLK1)</name>
    <dbReference type="NCBI Taxonomy" id="450851"/>
    <lineage>
        <taxon>Bacteria</taxon>
        <taxon>Pseudomonadati</taxon>
        <taxon>Pseudomonadota</taxon>
        <taxon>Alphaproteobacteria</taxon>
        <taxon>Caulobacterales</taxon>
        <taxon>Caulobacteraceae</taxon>
        <taxon>Phenylobacterium</taxon>
    </lineage>
</organism>
<gene>
    <name evidence="3" type="ordered locus">PHZ_c2994</name>
</gene>
<protein>
    <recommendedName>
        <fullName evidence="2">Putative Flp pilus-assembly TadG-like N-terminal domain-containing protein</fullName>
    </recommendedName>
</protein>
<dbReference type="InterPro" id="IPR028087">
    <property type="entry name" value="Tad_N"/>
</dbReference>
<dbReference type="RefSeq" id="WP_012523541.1">
    <property type="nucleotide sequence ID" value="NC_011144.1"/>
</dbReference>
<sequence>MRHAPLFRRLRDDRSGASALTTGLSMVVILGFVGLGTDAGAWYAARRDAQHAADSAAFSAAVAVHAGGGDATGEARAIAATYGATHGEDGVTVRVNRPTADRVEVIVERPARRFFSRLYRDQDGVIRARAVAQTGEGGDGCVLALDPKADAAASLTGGASVNLNGCDLVANSTSATALDATGGARLNADGVALGGDYRVRGGAAINARDGVRTRQAPTLDPYAALPASPGFGGCDYPSRTTVTSGKTRSFPNDGVEAEFFCGGLTVTGGGTAILAPGVYVIRSGALSVTGGGTLKALGPVTFVFTDGGTLDLTGGANVDLTAPGAGTYAGLVFFQHASESGGRKIDFTGGASTRLRGAIYFPGEHMTFTGGSSTGSGACLQVIARTVKFTGGSTLGLDCAGVGVRPIGGSAAALIE</sequence>
<keyword evidence="1" id="KW-1133">Transmembrane helix</keyword>
<keyword evidence="4" id="KW-1185">Reference proteome</keyword>
<evidence type="ECO:0000313" key="4">
    <source>
        <dbReference type="Proteomes" id="UP000001868"/>
    </source>
</evidence>
<dbReference type="eggNOG" id="COG4961">
    <property type="taxonomic scope" value="Bacteria"/>
</dbReference>